<proteinExistence type="predicted"/>
<name>A0ABT3GC70_9BACT</name>
<organism evidence="1 2">
    <name type="scientific">Luteolibacter arcticus</name>
    <dbReference type="NCBI Taxonomy" id="1581411"/>
    <lineage>
        <taxon>Bacteria</taxon>
        <taxon>Pseudomonadati</taxon>
        <taxon>Verrucomicrobiota</taxon>
        <taxon>Verrucomicrobiia</taxon>
        <taxon>Verrucomicrobiales</taxon>
        <taxon>Verrucomicrobiaceae</taxon>
        <taxon>Luteolibacter</taxon>
    </lineage>
</organism>
<keyword evidence="2" id="KW-1185">Reference proteome</keyword>
<dbReference type="EMBL" id="JAPDDT010000001">
    <property type="protein sequence ID" value="MCW1921221.1"/>
    <property type="molecule type" value="Genomic_DNA"/>
</dbReference>
<dbReference type="RefSeq" id="WP_264485330.1">
    <property type="nucleotide sequence ID" value="NZ_JAPDDT010000001.1"/>
</dbReference>
<evidence type="ECO:0000313" key="2">
    <source>
        <dbReference type="Proteomes" id="UP001320876"/>
    </source>
</evidence>
<reference evidence="1 2" key="1">
    <citation type="submission" date="2022-10" db="EMBL/GenBank/DDBJ databases">
        <title>Luteolibacter arcticus strain CCTCC AB 2014275, whole genome shotgun sequencing project.</title>
        <authorList>
            <person name="Zhao G."/>
            <person name="Shen L."/>
        </authorList>
    </citation>
    <scope>NUCLEOTIDE SEQUENCE [LARGE SCALE GENOMIC DNA]</scope>
    <source>
        <strain evidence="1 2">CCTCC AB 2014275</strain>
    </source>
</reference>
<dbReference type="Proteomes" id="UP001320876">
    <property type="component" value="Unassembled WGS sequence"/>
</dbReference>
<sequence>MSKPKARRQALNALHAFELFCRDHSFGLPVWLASDYLNMTPQGVHMASERGWIAYFQHGRNRLYSYRDVIRYRWKSRKFKDNAPPVPYPAGARYDFDLVPETAATAKEPDLIDAHNAKIRASLEDAAREIAAMNRAGLPWPRPSI</sequence>
<gene>
    <name evidence="1" type="ORF">OKA05_01575</name>
</gene>
<evidence type="ECO:0000313" key="1">
    <source>
        <dbReference type="EMBL" id="MCW1921221.1"/>
    </source>
</evidence>
<comment type="caution">
    <text evidence="1">The sequence shown here is derived from an EMBL/GenBank/DDBJ whole genome shotgun (WGS) entry which is preliminary data.</text>
</comment>
<protein>
    <recommendedName>
        <fullName evidence="3">Helix-turn-helix domain-containing protein</fullName>
    </recommendedName>
</protein>
<accession>A0ABT3GC70</accession>
<evidence type="ECO:0008006" key="3">
    <source>
        <dbReference type="Google" id="ProtNLM"/>
    </source>
</evidence>